<dbReference type="GO" id="GO:0005886">
    <property type="term" value="C:plasma membrane"/>
    <property type="evidence" value="ECO:0007669"/>
    <property type="project" value="TreeGrafter"/>
</dbReference>
<dbReference type="GO" id="GO:0030334">
    <property type="term" value="P:regulation of cell migration"/>
    <property type="evidence" value="ECO:0007669"/>
    <property type="project" value="TreeGrafter"/>
</dbReference>
<reference evidence="3 4" key="1">
    <citation type="submission" date="2018-11" db="EMBL/GenBank/DDBJ databases">
        <authorList>
            <consortium name="Pathogen Informatics"/>
        </authorList>
    </citation>
    <scope>NUCLEOTIDE SEQUENCE [LARGE SCALE GENOMIC DNA]</scope>
</reference>
<dbReference type="InterPro" id="IPR015943">
    <property type="entry name" value="WD40/YVTN_repeat-like_dom_sf"/>
</dbReference>
<dbReference type="OrthoDB" id="125363at2759"/>
<evidence type="ECO:0000313" key="3">
    <source>
        <dbReference type="EMBL" id="VDM82841.1"/>
    </source>
</evidence>
<proteinExistence type="predicted"/>
<dbReference type="EMBL" id="UYYB01119724">
    <property type="protein sequence ID" value="VDM82841.1"/>
    <property type="molecule type" value="Genomic_DNA"/>
</dbReference>
<dbReference type="SMART" id="SM00630">
    <property type="entry name" value="Sema"/>
    <property type="match status" value="1"/>
</dbReference>
<dbReference type="InterPro" id="IPR031148">
    <property type="entry name" value="Plexin"/>
</dbReference>
<dbReference type="GO" id="GO:0008360">
    <property type="term" value="P:regulation of cell shape"/>
    <property type="evidence" value="ECO:0007669"/>
    <property type="project" value="TreeGrafter"/>
</dbReference>
<accession>A0A3P7JBA2</accession>
<sequence>MRSQKHLYHLVLQIYIGAVNELAVLTADELLPLHTVRTGPVKDSPLCNVDGSSCLRDAILRDTDNHNKVLHVLPSGLLHCGSVRQGICSLHSRENLSVLYSGDLPVASNSPSASCVSIVLSKHYLAVAASFSGDSPYRDPFPAVALRELPGFSVVNSGNQILEGEAAVFLRAEVRTSFSVQYLSIFHHQHYVYIAAVQSQDTRKTRSAPMVAKLLRFCDNDTSASCVSIVLSKHYLAVAASFSGDSPYRDPFPAVTKSHILFTNPSNVWISSTGSLEGEAAVFLRAEVRTSFSVQYLSIFHHQHYVYIAAVQSQDTRKTRSAPMVAKLLRFCDNDTR</sequence>
<comment type="caution">
    <text evidence="1">Lacks conserved residue(s) required for the propagation of feature annotation.</text>
</comment>
<dbReference type="GO" id="GO:0007162">
    <property type="term" value="P:negative regulation of cell adhesion"/>
    <property type="evidence" value="ECO:0007669"/>
    <property type="project" value="TreeGrafter"/>
</dbReference>
<evidence type="ECO:0000313" key="4">
    <source>
        <dbReference type="Proteomes" id="UP000270094"/>
    </source>
</evidence>
<dbReference type="Proteomes" id="UP000270094">
    <property type="component" value="Unassembled WGS sequence"/>
</dbReference>
<name>A0A3P7JBA2_STRVU</name>
<evidence type="ECO:0000259" key="2">
    <source>
        <dbReference type="PROSITE" id="PS51004"/>
    </source>
</evidence>
<dbReference type="AlphaFoldDB" id="A0A3P7JBA2"/>
<dbReference type="PANTHER" id="PTHR22625">
    <property type="entry name" value="PLEXIN"/>
    <property type="match status" value="1"/>
</dbReference>
<organism evidence="3 4">
    <name type="scientific">Strongylus vulgaris</name>
    <name type="common">Blood worm</name>
    <dbReference type="NCBI Taxonomy" id="40348"/>
    <lineage>
        <taxon>Eukaryota</taxon>
        <taxon>Metazoa</taxon>
        <taxon>Ecdysozoa</taxon>
        <taxon>Nematoda</taxon>
        <taxon>Chromadorea</taxon>
        <taxon>Rhabditida</taxon>
        <taxon>Rhabditina</taxon>
        <taxon>Rhabditomorpha</taxon>
        <taxon>Strongyloidea</taxon>
        <taxon>Strongylidae</taxon>
        <taxon>Strongylus</taxon>
    </lineage>
</organism>
<dbReference type="InterPro" id="IPR036352">
    <property type="entry name" value="Semap_dom_sf"/>
</dbReference>
<dbReference type="PROSITE" id="PS51004">
    <property type="entry name" value="SEMA"/>
    <property type="match status" value="1"/>
</dbReference>
<dbReference type="Gene3D" id="2.130.10.10">
    <property type="entry name" value="YVTN repeat-like/Quinoprotein amine dehydrogenase"/>
    <property type="match status" value="2"/>
</dbReference>
<dbReference type="GO" id="GO:0050772">
    <property type="term" value="P:positive regulation of axonogenesis"/>
    <property type="evidence" value="ECO:0007669"/>
    <property type="project" value="TreeGrafter"/>
</dbReference>
<feature type="domain" description="Sema" evidence="2">
    <location>
        <begin position="1"/>
        <end position="337"/>
    </location>
</feature>
<keyword evidence="4" id="KW-1185">Reference proteome</keyword>
<protein>
    <recommendedName>
        <fullName evidence="2">Sema domain-containing protein</fullName>
    </recommendedName>
</protein>
<dbReference type="PANTHER" id="PTHR22625:SF44">
    <property type="entry name" value="PLEXIN-B"/>
    <property type="match status" value="1"/>
</dbReference>
<dbReference type="GO" id="GO:0017154">
    <property type="term" value="F:semaphorin receptor activity"/>
    <property type="evidence" value="ECO:0007669"/>
    <property type="project" value="InterPro"/>
</dbReference>
<dbReference type="GO" id="GO:0097374">
    <property type="term" value="P:sensory neuron axon guidance"/>
    <property type="evidence" value="ECO:0007669"/>
    <property type="project" value="TreeGrafter"/>
</dbReference>
<evidence type="ECO:0000256" key="1">
    <source>
        <dbReference type="PROSITE-ProRule" id="PRU00352"/>
    </source>
</evidence>
<gene>
    <name evidence="3" type="ORF">SVUK_LOCUS17839</name>
</gene>
<dbReference type="InterPro" id="IPR001627">
    <property type="entry name" value="Semap_dom"/>
</dbReference>
<dbReference type="GO" id="GO:0008045">
    <property type="term" value="P:motor neuron axon guidance"/>
    <property type="evidence" value="ECO:0007669"/>
    <property type="project" value="TreeGrafter"/>
</dbReference>
<dbReference type="SUPFAM" id="SSF101912">
    <property type="entry name" value="Sema domain"/>
    <property type="match status" value="2"/>
</dbReference>
<dbReference type="GO" id="GO:0002116">
    <property type="term" value="C:semaphorin receptor complex"/>
    <property type="evidence" value="ECO:0007669"/>
    <property type="project" value="TreeGrafter"/>
</dbReference>